<dbReference type="EMBL" id="CU469464">
    <property type="protein sequence ID" value="CAP18662.1"/>
    <property type="molecule type" value="Genomic_DNA"/>
</dbReference>
<protein>
    <submittedName>
        <fullName evidence="2">Uncharacterized protein</fullName>
    </submittedName>
</protein>
<feature type="transmembrane region" description="Helical" evidence="1">
    <location>
        <begin position="9"/>
        <end position="27"/>
    </location>
</feature>
<keyword evidence="1" id="KW-1133">Transmembrane helix</keyword>
<keyword evidence="1" id="KW-0472">Membrane</keyword>
<dbReference type="KEGG" id="pml:ATP_00475"/>
<name>B3R046_PHYMT</name>
<dbReference type="KEGG" id="pml:ATP_00023"/>
<reference evidence="2 4" key="1">
    <citation type="journal article" date="2008" name="BMC Genomics">
        <title>The linear chromosome of the plant-pathogenic mycoplasma 'Candidatus Phytoplasma mali'.</title>
        <authorList>
            <person name="Kube M."/>
            <person name="Schneider B."/>
            <person name="Kuhl H."/>
            <person name="Dandekar T."/>
            <person name="Heitmann K."/>
            <person name="Migdoll A.M."/>
            <person name="Reinhardt R."/>
            <person name="Seemueller E."/>
        </authorList>
    </citation>
    <scope>NUCLEOTIDE SEQUENCE [LARGE SCALE GENOMIC DNA]</scope>
    <source>
        <strain evidence="2 4">AT</strain>
    </source>
</reference>
<evidence type="ECO:0000313" key="4">
    <source>
        <dbReference type="Proteomes" id="UP000002020"/>
    </source>
</evidence>
<proteinExistence type="predicted"/>
<keyword evidence="1" id="KW-0812">Transmembrane</keyword>
<dbReference type="AlphaFoldDB" id="B3R046"/>
<organism evidence="4">
    <name type="scientific">Phytoplasma mali (strain AT)</name>
    <dbReference type="NCBI Taxonomy" id="482235"/>
    <lineage>
        <taxon>Bacteria</taxon>
        <taxon>Bacillati</taxon>
        <taxon>Mycoplasmatota</taxon>
        <taxon>Mollicutes</taxon>
        <taxon>Acholeplasmatales</taxon>
        <taxon>Acholeplasmataceae</taxon>
        <taxon>Candidatus Phytoplasma</taxon>
        <taxon>16SrX (Apple proliferation group)</taxon>
    </lineage>
</organism>
<feature type="transmembrane region" description="Helical" evidence="1">
    <location>
        <begin position="245"/>
        <end position="267"/>
    </location>
</feature>
<dbReference type="Proteomes" id="UP000002020">
    <property type="component" value="Chromosome"/>
</dbReference>
<evidence type="ECO:0000313" key="2">
    <source>
        <dbReference type="EMBL" id="CAP18210.1"/>
    </source>
</evidence>
<accession>B3R046</accession>
<sequence length="269" mass="31818">MFIINQKFLFKFIIFLLIVSFLNFIFIKGEESATVLNNNNHSVGLSLPSSFVEQNKDLKHEDFTLTLFVRQPNQFIIEVEFSPVYRYYLDLRINQDQSSFTKVINIKTKFMDDTESNHVNPVPVIILFKLKLIEIEFETHDKVIFSNEHLEEKDPVTHENKIFNGFYKKLYRDGVHFTNKSLKELIFPNSITSVTQISTLEKNNDQTPHPFNSIPESFSYSVNENNDHNLQQLSSMHQNQFPRKYYFLIIPVAMILIICLIIFLFWFKK</sequence>
<gene>
    <name evidence="2" type="ordered locus">ATP_00023</name>
    <name evidence="3" type="ordered locus">ATP_00475</name>
</gene>
<dbReference type="HOGENOM" id="CLU_1033060_0_0_14"/>
<evidence type="ECO:0000313" key="3">
    <source>
        <dbReference type="EMBL" id="CAP18662.1"/>
    </source>
</evidence>
<evidence type="ECO:0000256" key="1">
    <source>
        <dbReference type="SAM" id="Phobius"/>
    </source>
</evidence>
<dbReference type="EMBL" id="CU469464">
    <property type="protein sequence ID" value="CAP18210.1"/>
    <property type="molecule type" value="Genomic_DNA"/>
</dbReference>
<keyword evidence="4" id="KW-1185">Reference proteome</keyword>